<protein>
    <submittedName>
        <fullName evidence="9">Methyltransferase domain-containing protein</fullName>
    </submittedName>
</protein>
<dbReference type="SUPFAM" id="SSF48013">
    <property type="entry name" value="NusB-like"/>
    <property type="match status" value="1"/>
</dbReference>
<sequence>MVVTHAKGRFSRKPPQRKRPAAQGHEDKPGLQVRRTAAKLLGAVIDARTPLDALTDGEHGHPHFLALESRDRSLVRAILASALRHRCTIKKLVSERLQRPLPAGAHALSHILHVGAAQILFLDVPDSAAVDLAVTHAGADPRTARFSGLVNGILRNIARHKEEALPRALVETSDAPAWFGERLAAAYGTEQADAIIKAHRLEPPVDFTVKSDPDLWAERLGGRVLPNSSIRVERLAAPVPELPGYGKGEWWVQDAAASLPARLLGNVAGNTVADLCAAPGGKTAQLALTGARVTAVDQSANRLKRLRDNLQRLGLEADIVEADILAWQPERLFDAVLLDAPCSSTGTVRRHPDVVWTKTPEDIAKLADLQKRLLERALTFVRPGGTVVFSNCSLDPAEGEALVAGLLEQRDDVMLDRIGPEELPGAKHFITPEGWLRTTPAGRDRLDNVDGFFAARLRRLR</sequence>
<dbReference type="InterPro" id="IPR023267">
    <property type="entry name" value="RCMT"/>
</dbReference>
<feature type="binding site" evidence="5">
    <location>
        <position position="297"/>
    </location>
    <ligand>
        <name>S-adenosyl-L-methionine</name>
        <dbReference type="ChEBI" id="CHEBI:59789"/>
    </ligand>
</feature>
<dbReference type="CDD" id="cd02440">
    <property type="entry name" value="AdoMet_MTases"/>
    <property type="match status" value="1"/>
</dbReference>
<accession>A0ABT2LPI1</accession>
<evidence type="ECO:0000259" key="8">
    <source>
        <dbReference type="PROSITE" id="PS51686"/>
    </source>
</evidence>
<dbReference type="EMBL" id="JAOCZP010000004">
    <property type="protein sequence ID" value="MCT7376466.1"/>
    <property type="molecule type" value="Genomic_DNA"/>
</dbReference>
<feature type="active site" description="Nucleophile" evidence="5">
    <location>
        <position position="392"/>
    </location>
</feature>
<proteinExistence type="inferred from homology"/>
<comment type="caution">
    <text evidence="9">The sequence shown here is derived from an EMBL/GenBank/DDBJ whole genome shotgun (WGS) entry which is preliminary data.</text>
</comment>
<dbReference type="Gene3D" id="1.10.940.10">
    <property type="entry name" value="NusB-like"/>
    <property type="match status" value="1"/>
</dbReference>
<comment type="similarity">
    <text evidence="5">Belongs to the class I-like SAM-binding methyltransferase superfamily. RsmB/NOP family.</text>
</comment>
<keyword evidence="3 5" id="KW-0949">S-adenosyl-L-methionine</keyword>
<dbReference type="GO" id="GO:0008168">
    <property type="term" value="F:methyltransferase activity"/>
    <property type="evidence" value="ECO:0007669"/>
    <property type="project" value="UniProtKB-KW"/>
</dbReference>
<keyword evidence="10" id="KW-1185">Reference proteome</keyword>
<dbReference type="PRINTS" id="PR02008">
    <property type="entry name" value="RCMTFAMILY"/>
</dbReference>
<feature type="binding site" evidence="5">
    <location>
        <position position="323"/>
    </location>
    <ligand>
        <name>S-adenosyl-L-methionine</name>
        <dbReference type="ChEBI" id="CHEBI:59789"/>
    </ligand>
</feature>
<dbReference type="PANTHER" id="PTHR22807:SF61">
    <property type="entry name" value="NOL1_NOP2_SUN FAMILY PROTEIN _ ANTITERMINATION NUSB DOMAIN-CONTAINING PROTEIN"/>
    <property type="match status" value="1"/>
</dbReference>
<feature type="domain" description="SAM-dependent MTase RsmB/NOP-type" evidence="8">
    <location>
        <begin position="184"/>
        <end position="460"/>
    </location>
</feature>
<name>A0ABT2LPI1_9HYPH</name>
<dbReference type="InterPro" id="IPR006027">
    <property type="entry name" value="NusB_RsmB_TIM44"/>
</dbReference>
<dbReference type="InterPro" id="IPR029063">
    <property type="entry name" value="SAM-dependent_MTases_sf"/>
</dbReference>
<evidence type="ECO:0000313" key="9">
    <source>
        <dbReference type="EMBL" id="MCT7376466.1"/>
    </source>
</evidence>
<keyword evidence="1 5" id="KW-0489">Methyltransferase</keyword>
<evidence type="ECO:0000256" key="1">
    <source>
        <dbReference type="ARBA" id="ARBA00022603"/>
    </source>
</evidence>
<dbReference type="PROSITE" id="PS51686">
    <property type="entry name" value="SAM_MT_RSMB_NOP"/>
    <property type="match status" value="1"/>
</dbReference>
<dbReference type="PANTHER" id="PTHR22807">
    <property type="entry name" value="NOP2 YEAST -RELATED NOL1/NOP2/FMU SUN DOMAIN-CONTAINING"/>
    <property type="match status" value="1"/>
</dbReference>
<evidence type="ECO:0000256" key="4">
    <source>
        <dbReference type="ARBA" id="ARBA00022884"/>
    </source>
</evidence>
<evidence type="ECO:0000256" key="5">
    <source>
        <dbReference type="PROSITE-ProRule" id="PRU01023"/>
    </source>
</evidence>
<dbReference type="RefSeq" id="WP_260904711.1">
    <property type="nucleotide sequence ID" value="NZ_JAOCZP010000004.1"/>
</dbReference>
<feature type="compositionally biased region" description="Basic residues" evidence="7">
    <location>
        <begin position="1"/>
        <end position="20"/>
    </location>
</feature>
<gene>
    <name evidence="9" type="ORF">N5A92_15635</name>
</gene>
<dbReference type="GO" id="GO:0032259">
    <property type="term" value="P:methylation"/>
    <property type="evidence" value="ECO:0007669"/>
    <property type="project" value="UniProtKB-KW"/>
</dbReference>
<feature type="region of interest" description="Disordered" evidence="7">
    <location>
        <begin position="1"/>
        <end position="31"/>
    </location>
</feature>
<dbReference type="InterPro" id="IPR049560">
    <property type="entry name" value="MeTrfase_RsmB-F_NOP2_cat"/>
</dbReference>
<feature type="binding site" evidence="5">
    <location>
        <begin position="276"/>
        <end position="282"/>
    </location>
    <ligand>
        <name>S-adenosyl-L-methionine</name>
        <dbReference type="ChEBI" id="CHEBI:59789"/>
    </ligand>
</feature>
<reference evidence="9 10" key="1">
    <citation type="submission" date="2022-09" db="EMBL/GenBank/DDBJ databases">
        <title>Chelativorans salina sp. nov., a novel slightly halophilic bacterium isolated from a saline lake sediment enrichment.</title>
        <authorList>
            <person name="Gao L."/>
            <person name="Fang B.-Z."/>
            <person name="Li W.-J."/>
        </authorList>
    </citation>
    <scope>NUCLEOTIDE SEQUENCE [LARGE SCALE GENOMIC DNA]</scope>
    <source>
        <strain evidence="9 10">EGI FJ00035</strain>
    </source>
</reference>
<keyword evidence="2 5" id="KW-0808">Transferase</keyword>
<dbReference type="Pfam" id="PF01189">
    <property type="entry name" value="Methyltr_RsmB-F"/>
    <property type="match status" value="1"/>
</dbReference>
<keyword evidence="6" id="KW-0175">Coiled coil</keyword>
<evidence type="ECO:0000313" key="10">
    <source>
        <dbReference type="Proteomes" id="UP001320831"/>
    </source>
</evidence>
<feature type="binding site" evidence="5">
    <location>
        <position position="339"/>
    </location>
    <ligand>
        <name>S-adenosyl-L-methionine</name>
        <dbReference type="ChEBI" id="CHEBI:59789"/>
    </ligand>
</feature>
<dbReference type="Pfam" id="PF01029">
    <property type="entry name" value="NusB"/>
    <property type="match status" value="1"/>
</dbReference>
<dbReference type="InterPro" id="IPR001678">
    <property type="entry name" value="MeTrfase_RsmB-F_NOP2_dom"/>
</dbReference>
<evidence type="ECO:0000256" key="6">
    <source>
        <dbReference type="SAM" id="Coils"/>
    </source>
</evidence>
<evidence type="ECO:0000256" key="3">
    <source>
        <dbReference type="ARBA" id="ARBA00022691"/>
    </source>
</evidence>
<dbReference type="Gene3D" id="3.40.50.150">
    <property type="entry name" value="Vaccinia Virus protein VP39"/>
    <property type="match status" value="1"/>
</dbReference>
<evidence type="ECO:0000256" key="2">
    <source>
        <dbReference type="ARBA" id="ARBA00022679"/>
    </source>
</evidence>
<organism evidence="9 10">
    <name type="scientific">Chelativorans salis</name>
    <dbReference type="NCBI Taxonomy" id="2978478"/>
    <lineage>
        <taxon>Bacteria</taxon>
        <taxon>Pseudomonadati</taxon>
        <taxon>Pseudomonadota</taxon>
        <taxon>Alphaproteobacteria</taxon>
        <taxon>Hyphomicrobiales</taxon>
        <taxon>Phyllobacteriaceae</taxon>
        <taxon>Chelativorans</taxon>
    </lineage>
</organism>
<keyword evidence="4 5" id="KW-0694">RNA-binding</keyword>
<dbReference type="Proteomes" id="UP001320831">
    <property type="component" value="Unassembled WGS sequence"/>
</dbReference>
<evidence type="ECO:0000256" key="7">
    <source>
        <dbReference type="SAM" id="MobiDB-lite"/>
    </source>
</evidence>
<feature type="coiled-coil region" evidence="6">
    <location>
        <begin position="296"/>
        <end position="323"/>
    </location>
</feature>
<dbReference type="InterPro" id="IPR035926">
    <property type="entry name" value="NusB-like_sf"/>
</dbReference>
<dbReference type="SUPFAM" id="SSF53335">
    <property type="entry name" value="S-adenosyl-L-methionine-dependent methyltransferases"/>
    <property type="match status" value="1"/>
</dbReference>